<gene>
    <name evidence="2" type="ORF">SAMN05443636_1344</name>
</gene>
<organism evidence="2 3">
    <name type="scientific">Halobaculum gomorrense</name>
    <dbReference type="NCBI Taxonomy" id="43928"/>
    <lineage>
        <taxon>Archaea</taxon>
        <taxon>Methanobacteriati</taxon>
        <taxon>Methanobacteriota</taxon>
        <taxon>Stenosarchaea group</taxon>
        <taxon>Halobacteria</taxon>
        <taxon>Halobacteriales</taxon>
        <taxon>Haloferacaceae</taxon>
        <taxon>Halobaculum</taxon>
    </lineage>
</organism>
<sequence length="95" mass="9290">MTGGGRTRGAALLVAVGVVLLVGAFAPAGLAQESGDDARSIDALADEVVDQYEETNTAVSMASSPVAPALLGGGLGLGIGAIGGAVFAYQNRGMR</sequence>
<evidence type="ECO:0000313" key="2">
    <source>
        <dbReference type="EMBL" id="SHG92939.1"/>
    </source>
</evidence>
<reference evidence="2 3" key="1">
    <citation type="submission" date="2016-11" db="EMBL/GenBank/DDBJ databases">
        <authorList>
            <person name="Jaros S."/>
            <person name="Januszkiewicz K."/>
            <person name="Wedrychowicz H."/>
        </authorList>
    </citation>
    <scope>NUCLEOTIDE SEQUENCE [LARGE SCALE GENOMIC DNA]</scope>
    <source>
        <strain evidence="2 3">DSM 9297</strain>
    </source>
</reference>
<feature type="transmembrane region" description="Helical" evidence="1">
    <location>
        <begin position="69"/>
        <end position="89"/>
    </location>
</feature>
<name>A0A1M5NUT0_9EURY</name>
<keyword evidence="1" id="KW-0812">Transmembrane</keyword>
<keyword evidence="1" id="KW-1133">Transmembrane helix</keyword>
<dbReference type="Proteomes" id="UP000184357">
    <property type="component" value="Unassembled WGS sequence"/>
</dbReference>
<dbReference type="STRING" id="43928.SAMN05443636_1344"/>
<keyword evidence="3" id="KW-1185">Reference proteome</keyword>
<proteinExistence type="predicted"/>
<keyword evidence="1" id="KW-0472">Membrane</keyword>
<dbReference type="EMBL" id="FQWV01000003">
    <property type="protein sequence ID" value="SHG92939.1"/>
    <property type="molecule type" value="Genomic_DNA"/>
</dbReference>
<evidence type="ECO:0000256" key="1">
    <source>
        <dbReference type="SAM" id="Phobius"/>
    </source>
</evidence>
<dbReference type="AlphaFoldDB" id="A0A1M5NUT0"/>
<protein>
    <submittedName>
        <fullName evidence="2">Uncharacterized protein</fullName>
    </submittedName>
</protein>
<accession>A0A1M5NUT0</accession>
<dbReference type="RefSeq" id="WP_073307812.1">
    <property type="nucleotide sequence ID" value="NZ_FQWV01000003.1"/>
</dbReference>
<evidence type="ECO:0000313" key="3">
    <source>
        <dbReference type="Proteomes" id="UP000184357"/>
    </source>
</evidence>